<sequence>METSCEDRIYLPIPRSFSREKRIKRSQFANALLLMGAIRSFAGMDGICFASIGFGPDDEVNPKILKPTLCSRSGLTKNTVVKYKKLLAELGWIQVKREGGQKNDSIKPFWEARPVVQNPTLIPCDSNPEKNNTNELDLGNINPNTMESESSIPTVGEGFEVQNPINKNVHKIDEAYETKNQPAQPEIEIAWKDFLKWCERSRIPFSTLKNLYSLKVVFDENKIQIASVVTKSAHIYITRYFAENLRGKYSPWFHAGIIEDHQFSSDSLFKEARPPSAFKPNKQEPERLSDEDMESFIKELEKLNPKTAVA</sequence>
<dbReference type="Pfam" id="PF13730">
    <property type="entry name" value="HTH_36"/>
    <property type="match status" value="1"/>
</dbReference>
<protein>
    <submittedName>
        <fullName evidence="2">Helix-turn-helix domain-containing protein</fullName>
    </submittedName>
</protein>
<dbReference type="OrthoDB" id="345986at2"/>
<proteinExistence type="predicted"/>
<name>A0A5F2BGX8_9LEPT</name>
<accession>A0A5F2BGX8</accession>
<evidence type="ECO:0000313" key="2">
    <source>
        <dbReference type="EMBL" id="TGM04824.1"/>
    </source>
</evidence>
<evidence type="ECO:0000256" key="1">
    <source>
        <dbReference type="SAM" id="MobiDB-lite"/>
    </source>
</evidence>
<feature type="compositionally biased region" description="Basic and acidic residues" evidence="1">
    <location>
        <begin position="281"/>
        <end position="292"/>
    </location>
</feature>
<comment type="caution">
    <text evidence="2">The sequence shown here is derived from an EMBL/GenBank/DDBJ whole genome shotgun (WGS) entry which is preliminary data.</text>
</comment>
<dbReference type="Proteomes" id="UP000298429">
    <property type="component" value="Unassembled WGS sequence"/>
</dbReference>
<gene>
    <name evidence="2" type="ORF">EHQ76_07185</name>
</gene>
<reference evidence="2 3" key="1">
    <citation type="journal article" date="2019" name="PLoS Negl. Trop. Dis.">
        <title>Revisiting the worldwide diversity of Leptospira species in the environment.</title>
        <authorList>
            <person name="Vincent A.T."/>
            <person name="Schiettekatte O."/>
            <person name="Bourhy P."/>
            <person name="Veyrier F.J."/>
            <person name="Picardeau M."/>
        </authorList>
    </citation>
    <scope>NUCLEOTIDE SEQUENCE [LARGE SCALE GENOMIC DNA]</scope>
    <source>
        <strain evidence="2 3">201702444</strain>
    </source>
</reference>
<dbReference type="AlphaFoldDB" id="A0A5F2BGX8"/>
<dbReference type="EMBL" id="RQGN01000038">
    <property type="protein sequence ID" value="TGM04824.1"/>
    <property type="molecule type" value="Genomic_DNA"/>
</dbReference>
<organism evidence="2 3">
    <name type="scientific">Leptospira barantonii</name>
    <dbReference type="NCBI Taxonomy" id="2023184"/>
    <lineage>
        <taxon>Bacteria</taxon>
        <taxon>Pseudomonadati</taxon>
        <taxon>Spirochaetota</taxon>
        <taxon>Spirochaetia</taxon>
        <taxon>Leptospirales</taxon>
        <taxon>Leptospiraceae</taxon>
        <taxon>Leptospira</taxon>
    </lineage>
</organism>
<evidence type="ECO:0000313" key="3">
    <source>
        <dbReference type="Proteomes" id="UP000298429"/>
    </source>
</evidence>
<feature type="region of interest" description="Disordered" evidence="1">
    <location>
        <begin position="271"/>
        <end position="292"/>
    </location>
</feature>
<dbReference type="RefSeq" id="WP_135670383.1">
    <property type="nucleotide sequence ID" value="NZ_RQGN01000038.1"/>
</dbReference>